<organism evidence="1 2">
    <name type="scientific">Candidatus Ornithospirochaeta stercoripullorum</name>
    <dbReference type="NCBI Taxonomy" id="2840899"/>
    <lineage>
        <taxon>Bacteria</taxon>
        <taxon>Pseudomonadati</taxon>
        <taxon>Spirochaetota</taxon>
        <taxon>Spirochaetia</taxon>
        <taxon>Spirochaetales</taxon>
        <taxon>Spirochaetaceae</taxon>
        <taxon>Spirochaetaceae incertae sedis</taxon>
        <taxon>Candidatus Ornithospirochaeta</taxon>
    </lineage>
</organism>
<evidence type="ECO:0000313" key="2">
    <source>
        <dbReference type="Proteomes" id="UP000823615"/>
    </source>
</evidence>
<sequence length="159" mass="18644">MRRSVTVFPKLSDTEVSSIVETRKQYARAFNMSVDCLISNSSTSKRFLHQVQYERIKEECPSLPTGLIQCARDVAVEAVKSWNEKKTRLKQKHPKKAERMRRLSMKEKCTMRYDVRTVTLRGSQLTFSTCDKRIRTIISIPWFFTERYPETDGWKLKGA</sequence>
<reference evidence="1" key="1">
    <citation type="submission" date="2020-10" db="EMBL/GenBank/DDBJ databases">
        <authorList>
            <person name="Gilroy R."/>
        </authorList>
    </citation>
    <scope>NUCLEOTIDE SEQUENCE</scope>
    <source>
        <strain evidence="1">7293</strain>
    </source>
</reference>
<dbReference type="AlphaFoldDB" id="A0A9D9E147"/>
<comment type="caution">
    <text evidence="1">The sequence shown here is derived from an EMBL/GenBank/DDBJ whole genome shotgun (WGS) entry which is preliminary data.</text>
</comment>
<feature type="non-terminal residue" evidence="1">
    <location>
        <position position="159"/>
    </location>
</feature>
<evidence type="ECO:0000313" key="1">
    <source>
        <dbReference type="EMBL" id="MBO8437268.1"/>
    </source>
</evidence>
<gene>
    <name evidence="1" type="ORF">IAA97_09890</name>
</gene>
<protein>
    <submittedName>
        <fullName evidence="1">Uncharacterized protein</fullName>
    </submittedName>
</protein>
<accession>A0A9D9E147</accession>
<dbReference type="EMBL" id="JADIMT010000113">
    <property type="protein sequence ID" value="MBO8437268.1"/>
    <property type="molecule type" value="Genomic_DNA"/>
</dbReference>
<proteinExistence type="predicted"/>
<dbReference type="Proteomes" id="UP000823615">
    <property type="component" value="Unassembled WGS sequence"/>
</dbReference>
<name>A0A9D9E147_9SPIO</name>
<reference evidence="1" key="2">
    <citation type="journal article" date="2021" name="PeerJ">
        <title>Extensive microbial diversity within the chicken gut microbiome revealed by metagenomics and culture.</title>
        <authorList>
            <person name="Gilroy R."/>
            <person name="Ravi A."/>
            <person name="Getino M."/>
            <person name="Pursley I."/>
            <person name="Horton D.L."/>
            <person name="Alikhan N.F."/>
            <person name="Baker D."/>
            <person name="Gharbi K."/>
            <person name="Hall N."/>
            <person name="Watson M."/>
            <person name="Adriaenssens E.M."/>
            <person name="Foster-Nyarko E."/>
            <person name="Jarju S."/>
            <person name="Secka A."/>
            <person name="Antonio M."/>
            <person name="Oren A."/>
            <person name="Chaudhuri R.R."/>
            <person name="La Ragione R."/>
            <person name="Hildebrand F."/>
            <person name="Pallen M.J."/>
        </authorList>
    </citation>
    <scope>NUCLEOTIDE SEQUENCE</scope>
    <source>
        <strain evidence="1">7293</strain>
    </source>
</reference>